<evidence type="ECO:0000256" key="1">
    <source>
        <dbReference type="ARBA" id="ARBA00008520"/>
    </source>
</evidence>
<evidence type="ECO:0000256" key="2">
    <source>
        <dbReference type="ARBA" id="ARBA00022448"/>
    </source>
</evidence>
<feature type="signal peptide" evidence="5">
    <location>
        <begin position="1"/>
        <end position="17"/>
    </location>
</feature>
<dbReference type="GO" id="GO:0055085">
    <property type="term" value="P:transmembrane transport"/>
    <property type="evidence" value="ECO:0007669"/>
    <property type="project" value="InterPro"/>
</dbReference>
<gene>
    <name evidence="6" type="ORF">KDL01_03285</name>
</gene>
<evidence type="ECO:0000256" key="4">
    <source>
        <dbReference type="SAM" id="MobiDB-lite"/>
    </source>
</evidence>
<feature type="region of interest" description="Disordered" evidence="4">
    <location>
        <begin position="361"/>
        <end position="393"/>
    </location>
</feature>
<reference evidence="6" key="1">
    <citation type="submission" date="2021-04" db="EMBL/GenBank/DDBJ databases">
        <title>Genome based classification of Actinospica acidithermotolerans sp. nov., an actinobacterium isolated from an Indonesian hot spring.</title>
        <authorList>
            <person name="Kusuma A.B."/>
            <person name="Putra K.E."/>
            <person name="Nafisah S."/>
            <person name="Loh J."/>
            <person name="Nouioui I."/>
            <person name="Goodfellow M."/>
        </authorList>
    </citation>
    <scope>NUCLEOTIDE SEQUENCE</scope>
    <source>
        <strain evidence="6">CSCA 57</strain>
    </source>
</reference>
<accession>A0A941EGN2</accession>
<dbReference type="InterPro" id="IPR006059">
    <property type="entry name" value="SBP"/>
</dbReference>
<comment type="caution">
    <text evidence="6">The sequence shown here is derived from an EMBL/GenBank/DDBJ whole genome shotgun (WGS) entry which is preliminary data.</text>
</comment>
<dbReference type="SUPFAM" id="SSF53850">
    <property type="entry name" value="Periplasmic binding protein-like II"/>
    <property type="match status" value="1"/>
</dbReference>
<dbReference type="Proteomes" id="UP000675781">
    <property type="component" value="Unassembled WGS sequence"/>
</dbReference>
<evidence type="ECO:0000313" key="6">
    <source>
        <dbReference type="EMBL" id="MBR7832265.1"/>
    </source>
</evidence>
<dbReference type="RefSeq" id="WP_212526799.1">
    <property type="nucleotide sequence ID" value="NZ_JAGSOG010000008.1"/>
</dbReference>
<organism evidence="6 7">
    <name type="scientific">Actinospica durhamensis</name>
    <dbReference type="NCBI Taxonomy" id="1508375"/>
    <lineage>
        <taxon>Bacteria</taxon>
        <taxon>Bacillati</taxon>
        <taxon>Actinomycetota</taxon>
        <taxon>Actinomycetes</taxon>
        <taxon>Catenulisporales</taxon>
        <taxon>Actinospicaceae</taxon>
        <taxon>Actinospica</taxon>
    </lineage>
</organism>
<dbReference type="PANTHER" id="PTHR43649:SF16">
    <property type="entry name" value="SUGAR-BINDING LIPOPROTEIN"/>
    <property type="match status" value="1"/>
</dbReference>
<dbReference type="InterPro" id="IPR006061">
    <property type="entry name" value="SBP_1_CS"/>
</dbReference>
<feature type="compositionally biased region" description="Low complexity" evidence="4">
    <location>
        <begin position="377"/>
        <end position="391"/>
    </location>
</feature>
<proteinExistence type="inferred from homology"/>
<evidence type="ECO:0000313" key="7">
    <source>
        <dbReference type="Proteomes" id="UP000675781"/>
    </source>
</evidence>
<protein>
    <submittedName>
        <fullName evidence="6">Extracellular solute-binding protein</fullName>
    </submittedName>
</protein>
<dbReference type="Gene3D" id="3.40.190.10">
    <property type="entry name" value="Periplasmic binding protein-like II"/>
    <property type="match status" value="1"/>
</dbReference>
<dbReference type="EMBL" id="JAGSOG010000008">
    <property type="protein sequence ID" value="MBR7832265.1"/>
    <property type="molecule type" value="Genomic_DNA"/>
</dbReference>
<name>A0A941EGN2_9ACTN</name>
<dbReference type="InterPro" id="IPR050490">
    <property type="entry name" value="Bact_solute-bd_prot1"/>
</dbReference>
<dbReference type="PROSITE" id="PS51257">
    <property type="entry name" value="PROKAR_LIPOPROTEIN"/>
    <property type="match status" value="1"/>
</dbReference>
<sequence>MKARKAAVAVAVGMAFAAAGCSSSSNNSGTPTAANTGPVTITVGCEPPTTQKAQRQMFLDDITAFEKANPNITVKGDDANPCDVPAKFTAQLAAGTEDNVFYTYFTDAQTVISSGQAADIQQYASQITNYSSILPGLQSVYKPNGTGDLYGIPVNNYSEGLVYNKTLFQKAGIASAPSTWDEVEADAKKISALGPGYIGYVDLSAQNTGGWHFAAEVFSRGGQMVTGTGDNAKAAFDNSTGLSILQMLHQMRFVDNDMGTKQGLAWSDPQQLMASGKLGMYMGAPDTVTNMHSTYNTPYTNIAMAPLPGVSSPTATLLGGDGYMFNKKDTAAQIQAGIKFLNFEFLTPGDGQFNYTRTAQQGQPVGLPEPDLFTSGSAADQQASSDEAASANVPTDNFSSFAQALGTMQLIVEPPAAQSIYAQGDKMMYAVLTNPNANLQALLDTFSNAANQILQNQ</sequence>
<keyword evidence="2" id="KW-0813">Transport</keyword>
<comment type="similarity">
    <text evidence="1">Belongs to the bacterial solute-binding protein 1 family.</text>
</comment>
<dbReference type="PANTHER" id="PTHR43649">
    <property type="entry name" value="ARABINOSE-BINDING PROTEIN-RELATED"/>
    <property type="match status" value="1"/>
</dbReference>
<evidence type="ECO:0000256" key="3">
    <source>
        <dbReference type="ARBA" id="ARBA00022729"/>
    </source>
</evidence>
<dbReference type="Pfam" id="PF01547">
    <property type="entry name" value="SBP_bac_1"/>
    <property type="match status" value="1"/>
</dbReference>
<dbReference type="AlphaFoldDB" id="A0A941EGN2"/>
<dbReference type="PROSITE" id="PS01037">
    <property type="entry name" value="SBP_BACTERIAL_1"/>
    <property type="match status" value="1"/>
</dbReference>
<feature type="chain" id="PRO_5039532488" evidence="5">
    <location>
        <begin position="18"/>
        <end position="457"/>
    </location>
</feature>
<evidence type="ECO:0000256" key="5">
    <source>
        <dbReference type="SAM" id="SignalP"/>
    </source>
</evidence>
<keyword evidence="7" id="KW-1185">Reference proteome</keyword>
<keyword evidence="3 5" id="KW-0732">Signal</keyword>